<name>C6BS51_MARSD</name>
<keyword evidence="2" id="KW-1185">Reference proteome</keyword>
<dbReference type="HOGENOM" id="CLU_2552707_0_0_7"/>
<sequence length="86" mass="9727">MILMLGICAAIMLSALVINRMITSWHKDTIKAFKAEEASLRSRHERAMAEQKKALIKLRRVKNQITTYENMVGDAHMKGGEQNLNG</sequence>
<gene>
    <name evidence="1" type="ordered locus">Desal_3385</name>
</gene>
<protein>
    <submittedName>
        <fullName evidence="1">Uncharacterized protein</fullName>
    </submittedName>
</protein>
<reference evidence="1 2" key="1">
    <citation type="submission" date="2009-06" db="EMBL/GenBank/DDBJ databases">
        <title>Complete sequence of Desulfovibrio salexigens DSM 2638.</title>
        <authorList>
            <consortium name="US DOE Joint Genome Institute"/>
            <person name="Lucas S."/>
            <person name="Copeland A."/>
            <person name="Lapidus A."/>
            <person name="Glavina del Rio T."/>
            <person name="Tice H."/>
            <person name="Bruce D."/>
            <person name="Goodwin L."/>
            <person name="Pitluck S."/>
            <person name="Munk A.C."/>
            <person name="Brettin T."/>
            <person name="Detter J.C."/>
            <person name="Han C."/>
            <person name="Tapia R."/>
            <person name="Larimer F."/>
            <person name="Land M."/>
            <person name="Hauser L."/>
            <person name="Kyrpides N."/>
            <person name="Anderson I."/>
            <person name="Wall J.D."/>
            <person name="Arkin A.P."/>
            <person name="Dehal P."/>
            <person name="Chivian D."/>
            <person name="Giles B."/>
            <person name="Hazen T.C."/>
        </authorList>
    </citation>
    <scope>NUCLEOTIDE SEQUENCE [LARGE SCALE GENOMIC DNA]</scope>
    <source>
        <strain evidence="2">ATCC 14822 / DSM 2638 / NCIMB 8403 / VKM B-1763</strain>
    </source>
</reference>
<dbReference type="Proteomes" id="UP000002601">
    <property type="component" value="Chromosome"/>
</dbReference>
<accession>C6BS51</accession>
<dbReference type="AlphaFoldDB" id="C6BS51"/>
<dbReference type="KEGG" id="dsa:Desal_3385"/>
<dbReference type="OrthoDB" id="5459181at2"/>
<evidence type="ECO:0000313" key="2">
    <source>
        <dbReference type="Proteomes" id="UP000002601"/>
    </source>
</evidence>
<evidence type="ECO:0000313" key="1">
    <source>
        <dbReference type="EMBL" id="ACS81434.1"/>
    </source>
</evidence>
<proteinExistence type="predicted"/>
<dbReference type="STRING" id="526222.Desal_3385"/>
<dbReference type="RefSeq" id="WP_015853250.1">
    <property type="nucleotide sequence ID" value="NC_012881.1"/>
</dbReference>
<dbReference type="eggNOG" id="ENOG5032ENH">
    <property type="taxonomic scope" value="Bacteria"/>
</dbReference>
<organism evidence="1 2">
    <name type="scientific">Maridesulfovibrio salexigens (strain ATCC 14822 / DSM 2638 / NCIMB 8403 / VKM B-1763)</name>
    <name type="common">Desulfovibrio salexigens</name>
    <dbReference type="NCBI Taxonomy" id="526222"/>
    <lineage>
        <taxon>Bacteria</taxon>
        <taxon>Pseudomonadati</taxon>
        <taxon>Thermodesulfobacteriota</taxon>
        <taxon>Desulfovibrionia</taxon>
        <taxon>Desulfovibrionales</taxon>
        <taxon>Desulfovibrionaceae</taxon>
        <taxon>Maridesulfovibrio</taxon>
    </lineage>
</organism>
<dbReference type="EMBL" id="CP001649">
    <property type="protein sequence ID" value="ACS81434.1"/>
    <property type="molecule type" value="Genomic_DNA"/>
</dbReference>